<protein>
    <recommendedName>
        <fullName evidence="3">F-box domain-containing protein</fullName>
    </recommendedName>
</protein>
<accession>A0A4Q4SAP0</accession>
<proteinExistence type="predicted"/>
<dbReference type="Proteomes" id="UP000293823">
    <property type="component" value="Unassembled WGS sequence"/>
</dbReference>
<organism evidence="1 2">
    <name type="scientific">Alternaria arborescens</name>
    <dbReference type="NCBI Taxonomy" id="156630"/>
    <lineage>
        <taxon>Eukaryota</taxon>
        <taxon>Fungi</taxon>
        <taxon>Dikarya</taxon>
        <taxon>Ascomycota</taxon>
        <taxon>Pezizomycotina</taxon>
        <taxon>Dothideomycetes</taxon>
        <taxon>Pleosporomycetidae</taxon>
        <taxon>Pleosporales</taxon>
        <taxon>Pleosporineae</taxon>
        <taxon>Pleosporaceae</taxon>
        <taxon>Alternaria</taxon>
        <taxon>Alternaria sect. Alternaria</taxon>
    </lineage>
</organism>
<name>A0A4Q4SAP0_9PLEO</name>
<sequence length="273" mass="31347">MERLVAAPTEPAATMSAQSSLEPFRLMDLPTELRLMIYKRLPRQIKHTELRYHLANCYQDTNKIDSIILVTRHLPTALLRASREIYAEAHDIVAALIRTFVKESQPRVIEHDSYVQMIDVLRAVSTERERLAPGRSCLMIRVSQRHPEFVYHPEETEPPREVTQFICQATLATSNTIAVISCVDFDSTADHCRLVRDADRRKVITNTTLQRWDGPDPYVQADETCMVLHAPGGEIKLTATNTPDKLDWRELYESNCFNDVSTTHISQETWVEE</sequence>
<dbReference type="OrthoDB" id="5314997at2759"/>
<evidence type="ECO:0008006" key="3">
    <source>
        <dbReference type="Google" id="ProtNLM"/>
    </source>
</evidence>
<reference evidence="2" key="1">
    <citation type="journal article" date="2019" name="bioRxiv">
        <title>Genomics, evolutionary history and diagnostics of the Alternaria alternata species group including apple and Asian pear pathotypes.</title>
        <authorList>
            <person name="Armitage A.D."/>
            <person name="Cockerton H.M."/>
            <person name="Sreenivasaprasad S."/>
            <person name="Woodhall J.W."/>
            <person name="Lane C.R."/>
            <person name="Harrison R.J."/>
            <person name="Clarkson J.P."/>
        </authorList>
    </citation>
    <scope>NUCLEOTIDE SEQUENCE [LARGE SCALE GENOMIC DNA]</scope>
    <source>
        <strain evidence="2">RGR 97.0016</strain>
    </source>
</reference>
<gene>
    <name evidence="1" type="ORF">AA0113_g4667</name>
</gene>
<comment type="caution">
    <text evidence="1">The sequence shown here is derived from an EMBL/GenBank/DDBJ whole genome shotgun (WGS) entry which is preliminary data.</text>
</comment>
<keyword evidence="2" id="KW-1185">Reference proteome</keyword>
<evidence type="ECO:0000313" key="1">
    <source>
        <dbReference type="EMBL" id="RYO67340.1"/>
    </source>
</evidence>
<dbReference type="AlphaFoldDB" id="A0A4Q4SAP0"/>
<evidence type="ECO:0000313" key="2">
    <source>
        <dbReference type="Proteomes" id="UP000293823"/>
    </source>
</evidence>
<dbReference type="EMBL" id="PEJP01000015">
    <property type="protein sequence ID" value="RYO67340.1"/>
    <property type="molecule type" value="Genomic_DNA"/>
</dbReference>